<evidence type="ECO:0000259" key="1">
    <source>
        <dbReference type="Pfam" id="PF12680"/>
    </source>
</evidence>
<dbReference type="InterPro" id="IPR032710">
    <property type="entry name" value="NTF2-like_dom_sf"/>
</dbReference>
<reference evidence="2 3" key="1">
    <citation type="submission" date="2020-08" db="EMBL/GenBank/DDBJ databases">
        <authorList>
            <person name="Mo P."/>
        </authorList>
    </citation>
    <scope>NUCLEOTIDE SEQUENCE [LARGE SCALE GENOMIC DNA]</scope>
    <source>
        <strain evidence="2 3">CGMCC 4.1532</strain>
    </source>
</reference>
<dbReference type="RefSeq" id="WP_185718157.1">
    <property type="nucleotide sequence ID" value="NZ_BAAAWI010000001.1"/>
</dbReference>
<dbReference type="EMBL" id="CP060131">
    <property type="protein sequence ID" value="QNG51402.1"/>
    <property type="molecule type" value="Genomic_DNA"/>
</dbReference>
<sequence>MRDLDRDAAAKQLIRAAFDDWAAGTGGPFALLAEDARWTIVGNAPVSRTYEGRADFLDTVIGPFNARLSAPLVPTVRALHAEADWVIALFDAAGTALDGVPYRNTYTWYLRVVDGAIVEAIAFFDTIAFTDLWNRVSPS</sequence>
<accession>A0A7G7MF41</accession>
<dbReference type="PANTHER" id="PTHR41252">
    <property type="entry name" value="BLR2505 PROTEIN"/>
    <property type="match status" value="1"/>
</dbReference>
<evidence type="ECO:0000313" key="3">
    <source>
        <dbReference type="Proteomes" id="UP000515728"/>
    </source>
</evidence>
<dbReference type="InterPro" id="IPR037401">
    <property type="entry name" value="SnoaL-like"/>
</dbReference>
<dbReference type="Gene3D" id="3.10.450.50">
    <property type="match status" value="1"/>
</dbReference>
<proteinExistence type="predicted"/>
<dbReference type="AlphaFoldDB" id="A0A7G7MF41"/>
<evidence type="ECO:0000313" key="2">
    <source>
        <dbReference type="EMBL" id="QNG51402.1"/>
    </source>
</evidence>
<name>A0A7G7MF41_9PSEU</name>
<dbReference type="Proteomes" id="UP000515728">
    <property type="component" value="Chromosome"/>
</dbReference>
<protein>
    <submittedName>
        <fullName evidence="2">Nuclear transport factor 2 family protein</fullName>
    </submittedName>
</protein>
<keyword evidence="3" id="KW-1185">Reference proteome</keyword>
<dbReference type="SUPFAM" id="SSF54427">
    <property type="entry name" value="NTF2-like"/>
    <property type="match status" value="1"/>
</dbReference>
<organism evidence="2 3">
    <name type="scientific">Pseudonocardia petroleophila</name>
    <dbReference type="NCBI Taxonomy" id="37331"/>
    <lineage>
        <taxon>Bacteria</taxon>
        <taxon>Bacillati</taxon>
        <taxon>Actinomycetota</taxon>
        <taxon>Actinomycetes</taxon>
        <taxon>Pseudonocardiales</taxon>
        <taxon>Pseudonocardiaceae</taxon>
        <taxon>Pseudonocardia</taxon>
    </lineage>
</organism>
<feature type="domain" description="SnoaL-like" evidence="1">
    <location>
        <begin position="18"/>
        <end position="119"/>
    </location>
</feature>
<gene>
    <name evidence="2" type="ORF">H6H00_25200</name>
</gene>
<dbReference type="Pfam" id="PF12680">
    <property type="entry name" value="SnoaL_2"/>
    <property type="match status" value="1"/>
</dbReference>
<dbReference type="KEGG" id="ppel:H6H00_25200"/>
<dbReference type="PANTHER" id="PTHR41252:SF1">
    <property type="entry name" value="BLR2505 PROTEIN"/>
    <property type="match status" value="1"/>
</dbReference>